<feature type="binding site" evidence="1">
    <location>
        <begin position="130"/>
        <end position="131"/>
    </location>
    <ligand>
        <name>ATP</name>
        <dbReference type="ChEBI" id="CHEBI:30616"/>
    </ligand>
</feature>
<keyword evidence="1" id="KW-0067">ATP-binding</keyword>
<evidence type="ECO:0000259" key="3">
    <source>
        <dbReference type="Pfam" id="PF02769"/>
    </source>
</evidence>
<dbReference type="PIRSF" id="PIRSF005303">
    <property type="entry name" value="Thiam_monoph_kin"/>
    <property type="match status" value="1"/>
</dbReference>
<dbReference type="InterPro" id="IPR036921">
    <property type="entry name" value="PurM-like_N_sf"/>
</dbReference>
<keyword evidence="1" id="KW-0460">Magnesium</keyword>
<dbReference type="RefSeq" id="WP_143418256.1">
    <property type="nucleotide sequence ID" value="NZ_VJXR01000022.1"/>
</dbReference>
<dbReference type="AlphaFoldDB" id="A0A552WRQ4"/>
<dbReference type="InterPro" id="IPR036676">
    <property type="entry name" value="PurM-like_C_sf"/>
</dbReference>
<feature type="binding site" evidence="1">
    <location>
        <position position="61"/>
    </location>
    <ligand>
        <name>substrate</name>
    </ligand>
</feature>
<dbReference type="NCBIfam" id="TIGR01379">
    <property type="entry name" value="thiL"/>
    <property type="match status" value="1"/>
</dbReference>
<comment type="pathway">
    <text evidence="1">Cofactor biosynthesis; thiamine diphosphate biosynthesis; thiamine diphosphate from thiamine phosphate: step 1/1.</text>
</comment>
<organism evidence="4 5">
    <name type="scientific">Georgenia yuyongxinii</name>
    <dbReference type="NCBI Taxonomy" id="2589797"/>
    <lineage>
        <taxon>Bacteria</taxon>
        <taxon>Bacillati</taxon>
        <taxon>Actinomycetota</taxon>
        <taxon>Actinomycetes</taxon>
        <taxon>Micrococcales</taxon>
        <taxon>Bogoriellaceae</taxon>
        <taxon>Georgenia</taxon>
    </lineage>
</organism>
<evidence type="ECO:0000313" key="5">
    <source>
        <dbReference type="Proteomes" id="UP000318693"/>
    </source>
</evidence>
<dbReference type="EMBL" id="VJXR01000022">
    <property type="protein sequence ID" value="TRW45480.1"/>
    <property type="molecule type" value="Genomic_DNA"/>
</dbReference>
<dbReference type="HAMAP" id="MF_02128">
    <property type="entry name" value="TMP_kinase"/>
    <property type="match status" value="1"/>
</dbReference>
<dbReference type="Proteomes" id="UP000318693">
    <property type="component" value="Unassembled WGS sequence"/>
</dbReference>
<dbReference type="Pfam" id="PF02769">
    <property type="entry name" value="AIRS_C"/>
    <property type="match status" value="1"/>
</dbReference>
<dbReference type="GO" id="GO:0005524">
    <property type="term" value="F:ATP binding"/>
    <property type="evidence" value="ECO:0007669"/>
    <property type="project" value="UniProtKB-UniRule"/>
</dbReference>
<protein>
    <recommendedName>
        <fullName evidence="1">Thiamine-monophosphate kinase</fullName>
        <shortName evidence="1">TMP kinase</shortName>
        <shortName evidence="1">Thiamine-phosphate kinase</shortName>
        <ecNumber evidence="1">2.7.4.16</ecNumber>
    </recommendedName>
</protein>
<keyword evidence="1 4" id="KW-0418">Kinase</keyword>
<evidence type="ECO:0000259" key="2">
    <source>
        <dbReference type="Pfam" id="PF00586"/>
    </source>
</evidence>
<dbReference type="InterPro" id="IPR006283">
    <property type="entry name" value="ThiL-like"/>
</dbReference>
<feature type="binding site" evidence="1">
    <location>
        <position position="276"/>
    </location>
    <ligand>
        <name>substrate</name>
    </ligand>
</feature>
<keyword evidence="1" id="KW-0784">Thiamine biosynthesis</keyword>
<dbReference type="GO" id="GO:0009228">
    <property type="term" value="P:thiamine biosynthetic process"/>
    <property type="evidence" value="ECO:0007669"/>
    <property type="project" value="UniProtKB-KW"/>
</dbReference>
<feature type="binding site" evidence="1">
    <location>
        <position position="83"/>
    </location>
    <ligand>
        <name>Mg(2+)</name>
        <dbReference type="ChEBI" id="CHEBI:18420"/>
        <label>3</label>
    </ligand>
</feature>
<feature type="binding site" evidence="1">
    <location>
        <position position="38"/>
    </location>
    <ligand>
        <name>Mg(2+)</name>
        <dbReference type="ChEBI" id="CHEBI:18420"/>
        <label>3</label>
    </ligand>
</feature>
<proteinExistence type="inferred from homology"/>
<feature type="binding site" evidence="1">
    <location>
        <position position="54"/>
    </location>
    <ligand>
        <name>Mg(2+)</name>
        <dbReference type="ChEBI" id="CHEBI:18420"/>
        <label>1</label>
    </ligand>
</feature>
<evidence type="ECO:0000313" key="4">
    <source>
        <dbReference type="EMBL" id="TRW45480.1"/>
    </source>
</evidence>
<dbReference type="EC" id="2.7.4.16" evidence="1"/>
<dbReference type="SUPFAM" id="SSF55326">
    <property type="entry name" value="PurM N-terminal domain-like"/>
    <property type="match status" value="1"/>
</dbReference>
<feature type="binding site" evidence="1">
    <location>
        <position position="53"/>
    </location>
    <ligand>
        <name>Mg(2+)</name>
        <dbReference type="ChEBI" id="CHEBI:18420"/>
        <label>1</label>
    </ligand>
</feature>
<dbReference type="Gene3D" id="3.30.1330.10">
    <property type="entry name" value="PurM-like, N-terminal domain"/>
    <property type="match status" value="1"/>
</dbReference>
<comment type="caution">
    <text evidence="4">The sequence shown here is derived from an EMBL/GenBank/DDBJ whole genome shotgun (WGS) entry which is preliminary data.</text>
</comment>
<dbReference type="Pfam" id="PF00586">
    <property type="entry name" value="AIRS"/>
    <property type="match status" value="1"/>
</dbReference>
<feature type="binding site" evidence="1">
    <location>
        <position position="83"/>
    </location>
    <ligand>
        <name>Mg(2+)</name>
        <dbReference type="ChEBI" id="CHEBI:18420"/>
        <label>4</label>
    </ligand>
</feature>
<feature type="binding site" evidence="1">
    <location>
        <position position="223"/>
    </location>
    <ligand>
        <name>Mg(2+)</name>
        <dbReference type="ChEBI" id="CHEBI:18420"/>
        <label>5</label>
    </ligand>
</feature>
<sequence>MTAQAEPTVADLGEDELIASFVPLLPRGRTTLVPTGDDAAVIAAPDGRFCVSTDVLVEGHHFRLAWGTGADVGWRAAMQNLADIAAMGAEPTSMVVSMVLPPPTPVSWLHDFCRGLSEACGPLGVGVDGGDLSAGEQLVVAVTVHGDLAGRDPVLRSGARPGDVVAHSGLLGRAAAGHALLASGRRGGSDETLIRDFLRPRPALSAGPAAARAGATAMMDVSDGLLRDAGRLARRSGAILTLDPPAASVPDAVAALAGVAARLETDPTMWILGGGEDHGMLATFPAGTALPEGFTVLGRVAAASAEHPAGTVLVGDAVPAVRPGWDHFRS</sequence>
<accession>A0A552WRQ4</accession>
<dbReference type="InterPro" id="IPR010918">
    <property type="entry name" value="PurM-like_C_dom"/>
</dbReference>
<dbReference type="Gene3D" id="3.90.650.10">
    <property type="entry name" value="PurM-like C-terminal domain"/>
    <property type="match status" value="1"/>
</dbReference>
<keyword evidence="5" id="KW-1185">Reference proteome</keyword>
<feature type="binding site" evidence="1">
    <location>
        <position position="220"/>
    </location>
    <ligand>
        <name>Mg(2+)</name>
        <dbReference type="ChEBI" id="CHEBI:18420"/>
        <label>3</label>
    </ligand>
</feature>
<feature type="binding site" evidence="1">
    <location>
        <position position="52"/>
    </location>
    <ligand>
        <name>Mg(2+)</name>
        <dbReference type="ChEBI" id="CHEBI:18420"/>
        <label>4</label>
    </ligand>
</feature>
<name>A0A552WRQ4_9MICO</name>
<dbReference type="InterPro" id="IPR016188">
    <property type="entry name" value="PurM-like_N"/>
</dbReference>
<dbReference type="GO" id="GO:0009030">
    <property type="term" value="F:thiamine-phosphate kinase activity"/>
    <property type="evidence" value="ECO:0007669"/>
    <property type="project" value="UniProtKB-UniRule"/>
</dbReference>
<feature type="domain" description="PurM-like C-terminal" evidence="3">
    <location>
        <begin position="160"/>
        <end position="248"/>
    </location>
</feature>
<dbReference type="PANTHER" id="PTHR30270">
    <property type="entry name" value="THIAMINE-MONOPHOSPHATE KINASE"/>
    <property type="match status" value="1"/>
</dbReference>
<dbReference type="GO" id="GO:0009229">
    <property type="term" value="P:thiamine diphosphate biosynthetic process"/>
    <property type="evidence" value="ECO:0007669"/>
    <property type="project" value="UniProtKB-UniRule"/>
</dbReference>
<comment type="miscellaneous">
    <text evidence="1">Reaction mechanism of ThiL seems to utilize a direct, inline transfer of the gamma-phosphate of ATP to TMP rather than a phosphorylated enzyme intermediate.</text>
</comment>
<feature type="domain" description="PurM-like N-terminal" evidence="2">
    <location>
        <begin position="36"/>
        <end position="146"/>
    </location>
</feature>
<comment type="function">
    <text evidence="1">Catalyzes the ATP-dependent phosphorylation of thiamine-monophosphate (TMP) to form thiamine-pyrophosphate (TPP), the active form of vitamin B1.</text>
</comment>
<comment type="similarity">
    <text evidence="1">Belongs to the thiamine-monophosphate kinase family.</text>
</comment>
<feature type="binding site" evidence="1">
    <location>
        <position position="83"/>
    </location>
    <ligand>
        <name>Mg(2+)</name>
        <dbReference type="ChEBI" id="CHEBI:18420"/>
        <label>2</label>
    </ligand>
</feature>
<feature type="binding site" evidence="1">
    <location>
        <position position="131"/>
    </location>
    <ligand>
        <name>Mg(2+)</name>
        <dbReference type="ChEBI" id="CHEBI:18420"/>
        <label>1</label>
    </ligand>
</feature>
<keyword evidence="1" id="KW-0479">Metal-binding</keyword>
<dbReference type="PANTHER" id="PTHR30270:SF0">
    <property type="entry name" value="THIAMINE-MONOPHOSPHATE KINASE"/>
    <property type="match status" value="1"/>
</dbReference>
<dbReference type="UniPathway" id="UPA00060">
    <property type="reaction ID" value="UER00142"/>
</dbReference>
<comment type="caution">
    <text evidence="1">Lacks conserved residue(s) required for the propagation of feature annotation.</text>
</comment>
<dbReference type="GO" id="GO:0000287">
    <property type="term" value="F:magnesium ion binding"/>
    <property type="evidence" value="ECO:0007669"/>
    <property type="project" value="UniProtKB-UniRule"/>
</dbReference>
<gene>
    <name evidence="1" type="primary">thiL</name>
    <name evidence="4" type="ORF">FJ693_09265</name>
</gene>
<feature type="binding site" evidence="1">
    <location>
        <position position="156"/>
    </location>
    <ligand>
        <name>ATP</name>
        <dbReference type="ChEBI" id="CHEBI:30616"/>
    </ligand>
</feature>
<reference evidence="4 5" key="1">
    <citation type="submission" date="2019-07" db="EMBL/GenBank/DDBJ databases">
        <title>Georgenia wutianyii sp. nov. and Georgenia *** sp. nov. isolated from plateau pika (Ochotona curzoniae) in the Qinghai-Tibet plateau of China.</title>
        <authorList>
            <person name="Tian Z."/>
        </authorList>
    </citation>
    <scope>NUCLEOTIDE SEQUENCE [LARGE SCALE GENOMIC DNA]</scope>
    <source>
        <strain evidence="4 5">Z446</strain>
    </source>
</reference>
<dbReference type="NCBIfam" id="NF004351">
    <property type="entry name" value="PRK05731.1-4"/>
    <property type="match status" value="1"/>
</dbReference>
<dbReference type="SUPFAM" id="SSF56042">
    <property type="entry name" value="PurM C-terminal domain-like"/>
    <property type="match status" value="1"/>
</dbReference>
<comment type="catalytic activity">
    <reaction evidence="1">
        <text>thiamine phosphate + ATP = thiamine diphosphate + ADP</text>
        <dbReference type="Rhea" id="RHEA:15913"/>
        <dbReference type="ChEBI" id="CHEBI:30616"/>
        <dbReference type="ChEBI" id="CHEBI:37575"/>
        <dbReference type="ChEBI" id="CHEBI:58937"/>
        <dbReference type="ChEBI" id="CHEBI:456216"/>
        <dbReference type="EC" id="2.7.4.16"/>
    </reaction>
</comment>
<feature type="binding site" evidence="1">
    <location>
        <position position="54"/>
    </location>
    <ligand>
        <name>Mg(2+)</name>
        <dbReference type="ChEBI" id="CHEBI:18420"/>
        <label>2</label>
    </ligand>
</feature>
<keyword evidence="1" id="KW-0547">Nucleotide-binding</keyword>
<feature type="binding site" evidence="1">
    <location>
        <position position="38"/>
    </location>
    <ligand>
        <name>Mg(2+)</name>
        <dbReference type="ChEBI" id="CHEBI:18420"/>
        <label>4</label>
    </ligand>
</feature>
<dbReference type="CDD" id="cd02194">
    <property type="entry name" value="ThiL"/>
    <property type="match status" value="1"/>
</dbReference>
<keyword evidence="1 4" id="KW-0808">Transferase</keyword>
<feature type="binding site" evidence="1">
    <location>
        <position position="325"/>
    </location>
    <ligand>
        <name>substrate</name>
    </ligand>
</feature>
<evidence type="ECO:0000256" key="1">
    <source>
        <dbReference type="HAMAP-Rule" id="MF_02128"/>
    </source>
</evidence>
<feature type="binding site" evidence="1">
    <location>
        <position position="222"/>
    </location>
    <ligand>
        <name>ATP</name>
        <dbReference type="ChEBI" id="CHEBI:30616"/>
    </ligand>
</feature>